<organism evidence="9 10">
    <name type="scientific">Neorhizobium galegae bv. officinalis bv. officinalis str. HAMBI 1141</name>
    <dbReference type="NCBI Taxonomy" id="1028801"/>
    <lineage>
        <taxon>Bacteria</taxon>
        <taxon>Pseudomonadati</taxon>
        <taxon>Pseudomonadota</taxon>
        <taxon>Alphaproteobacteria</taxon>
        <taxon>Hyphomicrobiales</taxon>
        <taxon>Rhizobiaceae</taxon>
        <taxon>Rhizobium/Agrobacterium group</taxon>
        <taxon>Neorhizobium</taxon>
    </lineage>
</organism>
<dbReference type="EMBL" id="HG938357">
    <property type="protein sequence ID" value="CDN58375.1"/>
    <property type="molecule type" value="Genomic_DNA"/>
</dbReference>
<evidence type="ECO:0000313" key="9">
    <source>
        <dbReference type="EMBL" id="CDN58375.1"/>
    </source>
</evidence>
<accession>A0A068TLF2</accession>
<dbReference type="SUPFAM" id="SSF51905">
    <property type="entry name" value="FAD/NAD(P)-binding domain"/>
    <property type="match status" value="2"/>
</dbReference>
<dbReference type="GO" id="GO:0050136">
    <property type="term" value="F:NADH dehydrogenase (quinone) (non-electrogenic) activity"/>
    <property type="evidence" value="ECO:0007669"/>
    <property type="project" value="UniProtKB-EC"/>
</dbReference>
<dbReference type="Pfam" id="PF07992">
    <property type="entry name" value="Pyr_redox_2"/>
    <property type="match status" value="1"/>
</dbReference>
<dbReference type="InterPro" id="IPR045024">
    <property type="entry name" value="NDH-2"/>
</dbReference>
<dbReference type="RefSeq" id="WP_040125953.1">
    <property type="nucleotide sequence ID" value="NZ_HG938357.1"/>
</dbReference>
<keyword evidence="5" id="KW-0560">Oxidoreductase</keyword>
<sequence length="427" mass="46122">MQSHHRKRVIIVGGGFGGLAAANAMSGSELDVILIDRTNHHLFQPLLYQVATAALSPADIASASRSLLAKAGNVSVILEEVVGVNADRKQVLTAKSGKVAFDYLVLATGADYSFFGHNEWQPVAPVLKTLDDALGIRERLLSAFEAAEGADNTTDVEPLLTFAVIGGGPTGVELAGAIAELTRAMLKSNYRRLSSSKVRILLVEAGPRVLSAFTENQSQYALKALRAHGVEVILSAAVEHIDAYGMVVADTRISTQNVFWAAGTQARPAGAWLGAECARNNSIKVLDDCSVPGHPDIFAIGDVSSYQIGGKPLPGLAPVAKQQGRYVGCLIIARAAGRKTSRAFRYRNWGTMAVIGRSKAIADFGWLRLRGYPAWAAWSMVHLFLLIDFRSKLTVYVNWAWAWFTRGRGARLLTRTVARRPDATRTR</sequence>
<geneLocation type="plasmid" evidence="10">
    <name>III</name>
</geneLocation>
<dbReference type="PANTHER" id="PTHR43706">
    <property type="entry name" value="NADH DEHYDROGENASE"/>
    <property type="match status" value="1"/>
</dbReference>
<reference evidence="10" key="1">
    <citation type="journal article" date="2014" name="BMC Genomics">
        <title>Genome sequencing of two Neorhizobium galegae strains reveals a noeT gene responsible for the unusual acetylation of the nodulation factors.</title>
        <authorList>
            <person name="Osterman J."/>
            <person name="Marsh J."/>
            <person name="Laine P.K."/>
            <person name="Zeng Z."/>
            <person name="Alatalo E."/>
            <person name="Sullivan J.T."/>
            <person name="Young J.P."/>
            <person name="Thomas-Oates J."/>
            <person name="Paulin L."/>
            <person name="Lindstrom K."/>
        </authorList>
    </citation>
    <scope>NUCLEOTIDE SEQUENCE [LARGE SCALE GENOMIC DNA]</scope>
    <source>
        <strain evidence="10">HAMBI 1141</strain>
        <plasmid evidence="10">III</plasmid>
    </source>
</reference>
<keyword evidence="6" id="KW-0520">NAD</keyword>
<gene>
    <name evidence="9" type="ORF">RG1141_PB00270</name>
</gene>
<feature type="domain" description="FAD/NAD(P)-binding" evidence="8">
    <location>
        <begin position="8"/>
        <end position="324"/>
    </location>
</feature>
<dbReference type="PATRIC" id="fig|1028801.3.peg.6174"/>
<evidence type="ECO:0000256" key="2">
    <source>
        <dbReference type="ARBA" id="ARBA00012637"/>
    </source>
</evidence>
<evidence type="ECO:0000313" key="10">
    <source>
        <dbReference type="Proteomes" id="UP000028186"/>
    </source>
</evidence>
<dbReference type="Gene3D" id="3.50.50.100">
    <property type="match status" value="1"/>
</dbReference>
<comment type="catalytic activity">
    <reaction evidence="7">
        <text>a quinone + NADH + H(+) = a quinol + NAD(+)</text>
        <dbReference type="Rhea" id="RHEA:46160"/>
        <dbReference type="ChEBI" id="CHEBI:15378"/>
        <dbReference type="ChEBI" id="CHEBI:24646"/>
        <dbReference type="ChEBI" id="CHEBI:57540"/>
        <dbReference type="ChEBI" id="CHEBI:57945"/>
        <dbReference type="ChEBI" id="CHEBI:132124"/>
        <dbReference type="EC" id="1.6.5.9"/>
    </reaction>
</comment>
<dbReference type="HOGENOM" id="CLU_021377_7_1_5"/>
<keyword evidence="3" id="KW-0285">Flavoprotein</keyword>
<keyword evidence="9" id="KW-0472">Membrane</keyword>
<evidence type="ECO:0000256" key="4">
    <source>
        <dbReference type="ARBA" id="ARBA00022827"/>
    </source>
</evidence>
<evidence type="ECO:0000256" key="3">
    <source>
        <dbReference type="ARBA" id="ARBA00022630"/>
    </source>
</evidence>
<dbReference type="PRINTS" id="PR00411">
    <property type="entry name" value="PNDRDTASEI"/>
</dbReference>
<dbReference type="KEGG" id="ngl:RG1141_PB00270"/>
<dbReference type="InterPro" id="IPR023753">
    <property type="entry name" value="FAD/NAD-binding_dom"/>
</dbReference>
<evidence type="ECO:0000259" key="8">
    <source>
        <dbReference type="Pfam" id="PF07992"/>
    </source>
</evidence>
<comment type="similarity">
    <text evidence="1">Belongs to the NADH dehydrogenase family.</text>
</comment>
<dbReference type="Proteomes" id="UP000028186">
    <property type="component" value="Plasmid pHAMBI1141b"/>
</dbReference>
<evidence type="ECO:0000256" key="1">
    <source>
        <dbReference type="ARBA" id="ARBA00005272"/>
    </source>
</evidence>
<dbReference type="InterPro" id="IPR036188">
    <property type="entry name" value="FAD/NAD-bd_sf"/>
</dbReference>
<keyword evidence="4" id="KW-0274">FAD</keyword>
<evidence type="ECO:0000256" key="5">
    <source>
        <dbReference type="ARBA" id="ARBA00023002"/>
    </source>
</evidence>
<evidence type="ECO:0000256" key="7">
    <source>
        <dbReference type="ARBA" id="ARBA00047599"/>
    </source>
</evidence>
<dbReference type="EC" id="1.6.5.9" evidence="2"/>
<dbReference type="AlphaFoldDB" id="A0A068TLF2"/>
<evidence type="ECO:0000256" key="6">
    <source>
        <dbReference type="ARBA" id="ARBA00023027"/>
    </source>
</evidence>
<dbReference type="PANTHER" id="PTHR43706:SF47">
    <property type="entry name" value="EXTERNAL NADH-UBIQUINONE OXIDOREDUCTASE 1, MITOCHONDRIAL-RELATED"/>
    <property type="match status" value="1"/>
</dbReference>
<dbReference type="PRINTS" id="PR00368">
    <property type="entry name" value="FADPNR"/>
</dbReference>
<protein>
    <recommendedName>
        <fullName evidence="2">NADH:ubiquinone reductase (non-electrogenic)</fullName>
        <ecNumber evidence="2">1.6.5.9</ecNumber>
    </recommendedName>
</protein>
<keyword evidence="9" id="KW-0614">Plasmid</keyword>
<keyword evidence="9" id="KW-0812">Transmembrane</keyword>
<proteinExistence type="inferred from homology"/>
<name>A0A068TLF2_NEOGA</name>